<dbReference type="EC" id="2.7.13.3" evidence="2"/>
<evidence type="ECO:0000313" key="10">
    <source>
        <dbReference type="Proteomes" id="UP001595885"/>
    </source>
</evidence>
<dbReference type="SMART" id="SM00028">
    <property type="entry name" value="TPR"/>
    <property type="match status" value="4"/>
</dbReference>
<gene>
    <name evidence="9" type="ORF">ACFO3U_03395</name>
</gene>
<dbReference type="PROSITE" id="PS50005">
    <property type="entry name" value="TPR"/>
    <property type="match status" value="1"/>
</dbReference>
<dbReference type="EMBL" id="JBHSGW010000002">
    <property type="protein sequence ID" value="MFC4739030.1"/>
    <property type="molecule type" value="Genomic_DNA"/>
</dbReference>
<keyword evidence="4" id="KW-0418">Kinase</keyword>
<keyword evidence="9" id="KW-0547">Nucleotide-binding</keyword>
<comment type="caution">
    <text evidence="9">The sequence shown here is derived from an EMBL/GenBank/DDBJ whole genome shotgun (WGS) entry which is preliminary data.</text>
</comment>
<dbReference type="InterPro" id="IPR036890">
    <property type="entry name" value="HATPase_C_sf"/>
</dbReference>
<dbReference type="Pfam" id="PF02518">
    <property type="entry name" value="HATPase_c"/>
    <property type="match status" value="1"/>
</dbReference>
<accession>A0ABV9P266</accession>
<reference evidence="10" key="1">
    <citation type="journal article" date="2019" name="Int. J. Syst. Evol. Microbiol.">
        <title>The Global Catalogue of Microorganisms (GCM) 10K type strain sequencing project: providing services to taxonomists for standard genome sequencing and annotation.</title>
        <authorList>
            <consortium name="The Broad Institute Genomics Platform"/>
            <consortium name="The Broad Institute Genome Sequencing Center for Infectious Disease"/>
            <person name="Wu L."/>
            <person name="Ma J."/>
        </authorList>
    </citation>
    <scope>NUCLEOTIDE SEQUENCE [LARGE SCALE GENOMIC DNA]</scope>
    <source>
        <strain evidence="10">CCUG 50349</strain>
    </source>
</reference>
<evidence type="ECO:0000256" key="5">
    <source>
        <dbReference type="ARBA" id="ARBA00023012"/>
    </source>
</evidence>
<evidence type="ECO:0000256" key="6">
    <source>
        <dbReference type="PROSITE-ProRule" id="PRU00339"/>
    </source>
</evidence>
<keyword evidence="5" id="KW-0902">Two-component regulatory system</keyword>
<name>A0ABV9P266_9FLAO</name>
<dbReference type="InterPro" id="IPR019734">
    <property type="entry name" value="TPR_rpt"/>
</dbReference>
<comment type="catalytic activity">
    <reaction evidence="1">
        <text>ATP + protein L-histidine = ADP + protein N-phospho-L-histidine.</text>
        <dbReference type="EC" id="2.7.13.3"/>
    </reaction>
</comment>
<feature type="domain" description="Histidine kinase/HSP90-like ATPase" evidence="8">
    <location>
        <begin position="437"/>
        <end position="524"/>
    </location>
</feature>
<evidence type="ECO:0000259" key="8">
    <source>
        <dbReference type="Pfam" id="PF02518"/>
    </source>
</evidence>
<evidence type="ECO:0000256" key="2">
    <source>
        <dbReference type="ARBA" id="ARBA00012438"/>
    </source>
</evidence>
<keyword evidence="3" id="KW-0808">Transferase</keyword>
<dbReference type="SUPFAM" id="SSF55874">
    <property type="entry name" value="ATPase domain of HSP90 chaperone/DNA topoisomerase II/histidine kinase"/>
    <property type="match status" value="1"/>
</dbReference>
<organism evidence="9 10">
    <name type="scientific">Flavobacterium ponti</name>
    <dbReference type="NCBI Taxonomy" id="665133"/>
    <lineage>
        <taxon>Bacteria</taxon>
        <taxon>Pseudomonadati</taxon>
        <taxon>Bacteroidota</taxon>
        <taxon>Flavobacteriia</taxon>
        <taxon>Flavobacteriales</taxon>
        <taxon>Flavobacteriaceae</taxon>
        <taxon>Flavobacterium</taxon>
    </lineage>
</organism>
<keyword evidence="6" id="KW-0802">TPR repeat</keyword>
<evidence type="ECO:0000256" key="4">
    <source>
        <dbReference type="ARBA" id="ARBA00022777"/>
    </source>
</evidence>
<proteinExistence type="predicted"/>
<dbReference type="InterPro" id="IPR050482">
    <property type="entry name" value="Sensor_HK_TwoCompSys"/>
</dbReference>
<dbReference type="GO" id="GO:0005524">
    <property type="term" value="F:ATP binding"/>
    <property type="evidence" value="ECO:0007669"/>
    <property type="project" value="UniProtKB-KW"/>
</dbReference>
<evidence type="ECO:0000256" key="1">
    <source>
        <dbReference type="ARBA" id="ARBA00000085"/>
    </source>
</evidence>
<evidence type="ECO:0000256" key="3">
    <source>
        <dbReference type="ARBA" id="ARBA00022679"/>
    </source>
</evidence>
<keyword evidence="10" id="KW-1185">Reference proteome</keyword>
<dbReference type="SUPFAM" id="SSF48452">
    <property type="entry name" value="TPR-like"/>
    <property type="match status" value="1"/>
</dbReference>
<keyword evidence="7" id="KW-0472">Membrane</keyword>
<feature type="repeat" description="TPR" evidence="6">
    <location>
        <begin position="85"/>
        <end position="118"/>
    </location>
</feature>
<dbReference type="PANTHER" id="PTHR24421:SF10">
    <property type="entry name" value="NITRATE_NITRITE SENSOR PROTEIN NARQ"/>
    <property type="match status" value="1"/>
</dbReference>
<keyword evidence="7" id="KW-1133">Transmembrane helix</keyword>
<evidence type="ECO:0000313" key="9">
    <source>
        <dbReference type="EMBL" id="MFC4739030.1"/>
    </source>
</evidence>
<keyword evidence="9" id="KW-0067">ATP-binding</keyword>
<dbReference type="InterPro" id="IPR003594">
    <property type="entry name" value="HATPase_dom"/>
</dbReference>
<dbReference type="Gene3D" id="1.25.40.10">
    <property type="entry name" value="Tetratricopeptide repeat domain"/>
    <property type="match status" value="1"/>
</dbReference>
<feature type="transmembrane region" description="Helical" evidence="7">
    <location>
        <begin position="305"/>
        <end position="323"/>
    </location>
</feature>
<protein>
    <recommendedName>
        <fullName evidence="2">histidine kinase</fullName>
        <ecNumber evidence="2">2.7.13.3</ecNumber>
    </recommendedName>
</protein>
<dbReference type="RefSeq" id="WP_379738327.1">
    <property type="nucleotide sequence ID" value="NZ_JBHSGW010000002.1"/>
</dbReference>
<sequence length="525" mass="60485">MNNYESDEFQELKLKGHTSYINGNYDSSYVYFNKAQTIGTSKPVEEQIYVSLFLSYIYNIQSDFNGLEEEVTKALALSNETKYNSHLYNFLGIAYEEKHDFNAAIENYDLASKYSSSELEKLIIQNNIAVIQLEQKEYKKAIQTLTSLLKYDTLVHAKKEYAKIIDNLGYAYFKNGNSLKAKSLLQESYKIRDSLDDDFEKIASLIHLSNFNLKDNPSLSQEFAKKALKSATIVNSADDKLEALDLLIKNPINKEVFKNFEHYSTINDSLNKARQTAKNQFSKIKYDSKIAIEKSEKLKIQKDQITYLFLGFGAITILVFFLIRSKNKRKLQKSAYDTETRISKRLHDELANDVFNTMTFIETQDLQPSKNKENVLQDLDSIYNKARSISKQNSEVKTGKDFRNSLNQLLMSYNSKQTNIIVKGSSLIDWEKVKVTKQIEVHRILTELLVNMKKHSQANLVLINFETLEKTIKIKYSDNGKGFEKEKIIKNGLQNVENRIHAINGSITFDSETNKGLKINIEFPK</sequence>
<dbReference type="Proteomes" id="UP001595885">
    <property type="component" value="Unassembled WGS sequence"/>
</dbReference>
<evidence type="ECO:0000256" key="7">
    <source>
        <dbReference type="SAM" id="Phobius"/>
    </source>
</evidence>
<dbReference type="Gene3D" id="3.30.565.10">
    <property type="entry name" value="Histidine kinase-like ATPase, C-terminal domain"/>
    <property type="match status" value="1"/>
</dbReference>
<dbReference type="PANTHER" id="PTHR24421">
    <property type="entry name" value="NITRATE/NITRITE SENSOR PROTEIN NARX-RELATED"/>
    <property type="match status" value="1"/>
</dbReference>
<keyword evidence="7" id="KW-0812">Transmembrane</keyword>
<dbReference type="InterPro" id="IPR011990">
    <property type="entry name" value="TPR-like_helical_dom_sf"/>
</dbReference>